<name>A0A0F8YX37_9ZZZZ</name>
<protein>
    <submittedName>
        <fullName evidence="1">Uncharacterized protein</fullName>
    </submittedName>
</protein>
<sequence length="47" mass="5630">MHDWERMLWIAIAAEQREVDKLLFYAHYKSDYEFLKACGIAWPISSP</sequence>
<accession>A0A0F8YX37</accession>
<reference evidence="1" key="1">
    <citation type="journal article" date="2015" name="Nature">
        <title>Complex archaea that bridge the gap between prokaryotes and eukaryotes.</title>
        <authorList>
            <person name="Spang A."/>
            <person name="Saw J.H."/>
            <person name="Jorgensen S.L."/>
            <person name="Zaremba-Niedzwiedzka K."/>
            <person name="Martijn J."/>
            <person name="Lind A.E."/>
            <person name="van Eijk R."/>
            <person name="Schleper C."/>
            <person name="Guy L."/>
            <person name="Ettema T.J."/>
        </authorList>
    </citation>
    <scope>NUCLEOTIDE SEQUENCE</scope>
</reference>
<proteinExistence type="predicted"/>
<gene>
    <name evidence="1" type="ORF">LCGC14_2767520</name>
</gene>
<organism evidence="1">
    <name type="scientific">marine sediment metagenome</name>
    <dbReference type="NCBI Taxonomy" id="412755"/>
    <lineage>
        <taxon>unclassified sequences</taxon>
        <taxon>metagenomes</taxon>
        <taxon>ecological metagenomes</taxon>
    </lineage>
</organism>
<evidence type="ECO:0000313" key="1">
    <source>
        <dbReference type="EMBL" id="KKK86012.1"/>
    </source>
</evidence>
<dbReference type="AlphaFoldDB" id="A0A0F8YX37"/>
<dbReference type="EMBL" id="LAZR01051044">
    <property type="protein sequence ID" value="KKK86012.1"/>
    <property type="molecule type" value="Genomic_DNA"/>
</dbReference>
<comment type="caution">
    <text evidence="1">The sequence shown here is derived from an EMBL/GenBank/DDBJ whole genome shotgun (WGS) entry which is preliminary data.</text>
</comment>